<dbReference type="Gene3D" id="3.40.50.2300">
    <property type="match status" value="2"/>
</dbReference>
<dbReference type="InterPro" id="IPR010982">
    <property type="entry name" value="Lambda_DNA-bd_dom_sf"/>
</dbReference>
<name>A0A502KWM9_9GAMM</name>
<organism evidence="5 6">
    <name type="scientific">Litorilituus lipolyticus</name>
    <dbReference type="NCBI Taxonomy" id="2491017"/>
    <lineage>
        <taxon>Bacteria</taxon>
        <taxon>Pseudomonadati</taxon>
        <taxon>Pseudomonadota</taxon>
        <taxon>Gammaproteobacteria</taxon>
        <taxon>Alteromonadales</taxon>
        <taxon>Colwelliaceae</taxon>
        <taxon>Litorilituus</taxon>
    </lineage>
</organism>
<dbReference type="Proteomes" id="UP000315303">
    <property type="component" value="Unassembled WGS sequence"/>
</dbReference>
<evidence type="ECO:0000256" key="2">
    <source>
        <dbReference type="ARBA" id="ARBA00023125"/>
    </source>
</evidence>
<dbReference type="InterPro" id="IPR000843">
    <property type="entry name" value="HTH_LacI"/>
</dbReference>
<dbReference type="PRINTS" id="PR00036">
    <property type="entry name" value="HTHLACI"/>
</dbReference>
<dbReference type="RefSeq" id="WP_140603459.1">
    <property type="nucleotide sequence ID" value="NZ_SAWY01000021.1"/>
</dbReference>
<sequence length="333" mass="36625">MATIYEVSNLAGVSLATVSRVINNNTRVSDKTRQKVIDAMDKLGYRPNSIAQSLASNCSNSVGILVSELNGAFFGQMMAGIESELRAAGKHVIITTGHSDEEKEKEGIEFLISRNCDALIVHVEGLSDDYLIELAKGSTPIFFMSRTVNTIEKNCISLDNELGGYLATKTMLENGHENIAYIAGPQVKPDAKARFIGHKKALKEYGIPFDDELYYEGNFCETGGNDGLKRFLDKGLNFTSLVCANDEMASGAMTYAREHGISLPEDLSVIGFDNIIFSRHIYPKLTTIDNPVGEMGHMAAKLVLKNVYNKKDITVKYSFEPSLIDRDSVSRLN</sequence>
<gene>
    <name evidence="5" type="ORF">EPA86_10800</name>
</gene>
<evidence type="ECO:0000313" key="6">
    <source>
        <dbReference type="Proteomes" id="UP000315303"/>
    </source>
</evidence>
<dbReference type="SUPFAM" id="SSF53822">
    <property type="entry name" value="Periplasmic binding protein-like I"/>
    <property type="match status" value="1"/>
</dbReference>
<dbReference type="PANTHER" id="PTHR30146">
    <property type="entry name" value="LACI-RELATED TRANSCRIPTIONAL REPRESSOR"/>
    <property type="match status" value="1"/>
</dbReference>
<protein>
    <submittedName>
        <fullName evidence="5">LacI family DNA-binding transcriptional regulator</fullName>
    </submittedName>
</protein>
<evidence type="ECO:0000256" key="1">
    <source>
        <dbReference type="ARBA" id="ARBA00023015"/>
    </source>
</evidence>
<keyword evidence="3" id="KW-0804">Transcription</keyword>
<dbReference type="GO" id="GO:0003700">
    <property type="term" value="F:DNA-binding transcription factor activity"/>
    <property type="evidence" value="ECO:0007669"/>
    <property type="project" value="TreeGrafter"/>
</dbReference>
<proteinExistence type="predicted"/>
<dbReference type="OrthoDB" id="9798934at2"/>
<dbReference type="InterPro" id="IPR046335">
    <property type="entry name" value="LacI/GalR-like_sensor"/>
</dbReference>
<dbReference type="SUPFAM" id="SSF47413">
    <property type="entry name" value="lambda repressor-like DNA-binding domains"/>
    <property type="match status" value="1"/>
</dbReference>
<dbReference type="EMBL" id="SAWY01000021">
    <property type="protein sequence ID" value="TPH14585.1"/>
    <property type="molecule type" value="Genomic_DNA"/>
</dbReference>
<dbReference type="CDD" id="cd01392">
    <property type="entry name" value="HTH_LacI"/>
    <property type="match status" value="1"/>
</dbReference>
<dbReference type="Pfam" id="PF13377">
    <property type="entry name" value="Peripla_BP_3"/>
    <property type="match status" value="1"/>
</dbReference>
<comment type="caution">
    <text evidence="5">The sequence shown here is derived from an EMBL/GenBank/DDBJ whole genome shotgun (WGS) entry which is preliminary data.</text>
</comment>
<accession>A0A502KWM9</accession>
<dbReference type="Pfam" id="PF00356">
    <property type="entry name" value="LacI"/>
    <property type="match status" value="1"/>
</dbReference>
<dbReference type="SMART" id="SM00354">
    <property type="entry name" value="HTH_LACI"/>
    <property type="match status" value="1"/>
</dbReference>
<keyword evidence="1" id="KW-0805">Transcription regulation</keyword>
<keyword evidence="2 5" id="KW-0238">DNA-binding</keyword>
<dbReference type="AlphaFoldDB" id="A0A502KWM9"/>
<keyword evidence="6" id="KW-1185">Reference proteome</keyword>
<dbReference type="PROSITE" id="PS50932">
    <property type="entry name" value="HTH_LACI_2"/>
    <property type="match status" value="1"/>
</dbReference>
<evidence type="ECO:0000313" key="5">
    <source>
        <dbReference type="EMBL" id="TPH14585.1"/>
    </source>
</evidence>
<dbReference type="CDD" id="cd06270">
    <property type="entry name" value="PBP1_GalS-like"/>
    <property type="match status" value="1"/>
</dbReference>
<dbReference type="Gene3D" id="1.10.260.40">
    <property type="entry name" value="lambda repressor-like DNA-binding domains"/>
    <property type="match status" value="1"/>
</dbReference>
<dbReference type="GO" id="GO:0000976">
    <property type="term" value="F:transcription cis-regulatory region binding"/>
    <property type="evidence" value="ECO:0007669"/>
    <property type="project" value="TreeGrafter"/>
</dbReference>
<dbReference type="InterPro" id="IPR028082">
    <property type="entry name" value="Peripla_BP_I"/>
</dbReference>
<feature type="domain" description="HTH lacI-type" evidence="4">
    <location>
        <begin position="2"/>
        <end position="56"/>
    </location>
</feature>
<dbReference type="PANTHER" id="PTHR30146:SF109">
    <property type="entry name" value="HTH-TYPE TRANSCRIPTIONAL REGULATOR GALS"/>
    <property type="match status" value="1"/>
</dbReference>
<evidence type="ECO:0000259" key="4">
    <source>
        <dbReference type="PROSITE" id="PS50932"/>
    </source>
</evidence>
<evidence type="ECO:0000256" key="3">
    <source>
        <dbReference type="ARBA" id="ARBA00023163"/>
    </source>
</evidence>
<reference evidence="5 6" key="1">
    <citation type="submission" date="2019-01" db="EMBL/GenBank/DDBJ databases">
        <title>Litorilituus lipolytica sp. nov., isolated from intertidal sand of the Yellow Sea in China.</title>
        <authorList>
            <person name="Liu A."/>
        </authorList>
    </citation>
    <scope>NUCLEOTIDE SEQUENCE [LARGE SCALE GENOMIC DNA]</scope>
    <source>
        <strain evidence="5 6">RZ04</strain>
    </source>
</reference>